<keyword evidence="2" id="KW-1185">Reference proteome</keyword>
<organism evidence="1 2">
    <name type="scientific">Dufourea novaeangliae</name>
    <name type="common">Sweat bee</name>
    <dbReference type="NCBI Taxonomy" id="178035"/>
    <lineage>
        <taxon>Eukaryota</taxon>
        <taxon>Metazoa</taxon>
        <taxon>Ecdysozoa</taxon>
        <taxon>Arthropoda</taxon>
        <taxon>Hexapoda</taxon>
        <taxon>Insecta</taxon>
        <taxon>Pterygota</taxon>
        <taxon>Neoptera</taxon>
        <taxon>Endopterygota</taxon>
        <taxon>Hymenoptera</taxon>
        <taxon>Apocrita</taxon>
        <taxon>Aculeata</taxon>
        <taxon>Apoidea</taxon>
        <taxon>Anthophila</taxon>
        <taxon>Halictidae</taxon>
        <taxon>Rophitinae</taxon>
        <taxon>Dufourea</taxon>
    </lineage>
</organism>
<name>A0A154P1D1_DUFNO</name>
<evidence type="ECO:0000313" key="1">
    <source>
        <dbReference type="EMBL" id="KZC05632.1"/>
    </source>
</evidence>
<sequence>MEGEKRISDKMGKIGEGLVSIIRVCIETGGLEGTLEGLDPRVRFSTSWPSRTLY</sequence>
<dbReference type="Proteomes" id="UP000076502">
    <property type="component" value="Unassembled WGS sequence"/>
</dbReference>
<dbReference type="AlphaFoldDB" id="A0A154P1D1"/>
<accession>A0A154P1D1</accession>
<dbReference type="EMBL" id="KQ434796">
    <property type="protein sequence ID" value="KZC05632.1"/>
    <property type="molecule type" value="Genomic_DNA"/>
</dbReference>
<gene>
    <name evidence="1" type="ORF">WN55_04572</name>
</gene>
<reference evidence="1 2" key="1">
    <citation type="submission" date="2015-07" db="EMBL/GenBank/DDBJ databases">
        <title>The genome of Dufourea novaeangliae.</title>
        <authorList>
            <person name="Pan H."/>
            <person name="Kapheim K."/>
        </authorList>
    </citation>
    <scope>NUCLEOTIDE SEQUENCE [LARGE SCALE GENOMIC DNA]</scope>
    <source>
        <strain evidence="1">0120121106</strain>
        <tissue evidence="1">Whole body</tissue>
    </source>
</reference>
<protein>
    <submittedName>
        <fullName evidence="1">Uncharacterized protein</fullName>
    </submittedName>
</protein>
<proteinExistence type="predicted"/>
<evidence type="ECO:0000313" key="2">
    <source>
        <dbReference type="Proteomes" id="UP000076502"/>
    </source>
</evidence>